<feature type="transmembrane region" description="Helical" evidence="1">
    <location>
        <begin position="52"/>
        <end position="74"/>
    </location>
</feature>
<evidence type="ECO:0000313" key="2">
    <source>
        <dbReference type="EMBL" id="WMX71647.1"/>
    </source>
</evidence>
<sequence>MKYFAYTYLSLLSILIWVVIFFNFPDSIFGILFILLIVFELAMRYLKLKLNFWFMIAFGANAIIALIFILINALI</sequence>
<reference evidence="2" key="2">
    <citation type="submission" date="2023-09" db="EMBL/GenBank/DDBJ databases">
        <authorList>
            <person name="Kim T.W."/>
        </authorList>
    </citation>
    <scope>NUCLEOTIDE SEQUENCE</scope>
    <source>
        <strain evidence="2">KCKM 0438</strain>
    </source>
</reference>
<keyword evidence="1" id="KW-1133">Transmembrane helix</keyword>
<reference evidence="2" key="1">
    <citation type="journal article" date="2022" name="Microbiol. Spectr.">
        <title>Optimizing Conditions in the Acid Tolerance Test for Potential Probiotics Using Response Surface Methodology.</title>
        <authorList>
            <person name="Ko H.I."/>
            <person name="Jeong C.H."/>
            <person name="Hong S.W."/>
            <person name="Eun J.B."/>
            <person name="Kim T.W."/>
        </authorList>
    </citation>
    <scope>NUCLEOTIDE SEQUENCE</scope>
    <source>
        <strain evidence="2">KCKM 0438</strain>
    </source>
</reference>
<protein>
    <submittedName>
        <fullName evidence="2">Uncharacterized protein</fullName>
    </submittedName>
</protein>
<evidence type="ECO:0000313" key="3">
    <source>
        <dbReference type="Proteomes" id="UP001254658"/>
    </source>
</evidence>
<keyword evidence="1" id="KW-0812">Transmembrane</keyword>
<dbReference type="Proteomes" id="UP001254658">
    <property type="component" value="Chromosome"/>
</dbReference>
<name>A0AAX4AKK0_LACLC</name>
<proteinExistence type="predicted"/>
<gene>
    <name evidence="2" type="ORF">RF668_05135</name>
</gene>
<dbReference type="RefSeq" id="WP_043736309.1">
    <property type="nucleotide sequence ID" value="NZ_CP070856.1"/>
</dbReference>
<evidence type="ECO:0000256" key="1">
    <source>
        <dbReference type="SAM" id="Phobius"/>
    </source>
</evidence>
<keyword evidence="1" id="KW-0472">Membrane</keyword>
<dbReference type="EMBL" id="CP133787">
    <property type="protein sequence ID" value="WMX71647.1"/>
    <property type="molecule type" value="Genomic_DNA"/>
</dbReference>
<organism evidence="2 3">
    <name type="scientific">Lactococcus lactis subsp. cremoris</name>
    <name type="common">Streptococcus cremoris</name>
    <dbReference type="NCBI Taxonomy" id="1359"/>
    <lineage>
        <taxon>Bacteria</taxon>
        <taxon>Bacillati</taxon>
        <taxon>Bacillota</taxon>
        <taxon>Bacilli</taxon>
        <taxon>Lactobacillales</taxon>
        <taxon>Streptococcaceae</taxon>
        <taxon>Lactococcus</taxon>
    </lineage>
</organism>
<dbReference type="AlphaFoldDB" id="A0AAX4AKK0"/>
<accession>A0AAX4AKK0</accession>